<sequence length="826" mass="93760">MNQMFDLDLIRSAEALQGLAEKCRQDMKQRWPNIDFDAEVWEINKLYGTVMLDVRFHKLIEDFADKDPSYVLAVRCLVARRAFENRIKMWSLAVGAWRLLHRQAIPLAALRRHHLRELEEEQVKEAKENPLSAKKNFQYLTQLSEMLDELARLKVIGHLAWGMSEKTKSAFRPLLRESRNSTKKHIDVLDRQVEALSDATTAMLLRDERLTAMDRSAIAVTNLLMCAPSRINEPLCMRITDRYTIDDYASRPNGADAGKVYQAHQLLLMKGSKGASWSGKPILNFMVGLSDACWDIILELGKRSRALVAHYEKTPDQLYLPPELEHLRGTEVSKASLWKITNLTDREPTPSEYHATRGGVWGTMIKCQNGAASAAMLIDNPRTYTSHGRKSRYKKIPAVTWQTAETYLLDRVRERMEAMRRVTSVNPFSGPLSQMLVLVDTGRTPYLPQAWDTSSLRVRLKSSPLRAKRNLEESVFLKLGLQMTQNGELVDCYIEPHDTRRWLTTQALNARERLSDVLINKWANRIDISQLAAYDLRTAEQKANQIEVPVPQELESITTGLRALEGIENEYGLRTDIAIAQGDALALTSVDAVMQATENRPVARSGNQIIILYPNRFGVCLHQHHETPCRAYSACSQGCNEQLTVKGHLPTNEEWRKQEELNNRGIINQLQALITARSRGVADDPAMLDAHLLTLVKGMNAQAMAEELIQRFHEVKDQIRDLHFRNELEAAFVAHGVVARLDDPSVPNGALIKYHNHSRHASPGYERAIEAQCGGREEMECQDALFHQKYPELAPRALGLEDQRSLLGSRDDDEDGEEDEDDDEQA</sequence>
<gene>
    <name evidence="2" type="ORF">K788_0001887</name>
</gene>
<evidence type="ECO:0000256" key="1">
    <source>
        <dbReference type="SAM" id="MobiDB-lite"/>
    </source>
</evidence>
<dbReference type="KEGG" id="bcai:K788_0001887"/>
<dbReference type="AlphaFoldDB" id="A0A0P0RQP5"/>
<keyword evidence="2" id="KW-0614">Plasmid</keyword>
<accession>A0A0P0RQP5</accession>
<dbReference type="RefSeq" id="WP_035992549.1">
    <property type="nucleotide sequence ID" value="NZ_CP012748.1"/>
</dbReference>
<dbReference type="EMBL" id="CP012748">
    <property type="protein sequence ID" value="ALL71298.1"/>
    <property type="molecule type" value="Genomic_DNA"/>
</dbReference>
<dbReference type="GeneID" id="69974676"/>
<proteinExistence type="predicted"/>
<geneLocation type="plasmid" evidence="3"/>
<organism evidence="2 3">
    <name type="scientific">Paraburkholderia caribensis MBA4</name>
    <dbReference type="NCBI Taxonomy" id="1323664"/>
    <lineage>
        <taxon>Bacteria</taxon>
        <taxon>Pseudomonadati</taxon>
        <taxon>Pseudomonadota</taxon>
        <taxon>Betaproteobacteria</taxon>
        <taxon>Burkholderiales</taxon>
        <taxon>Burkholderiaceae</taxon>
        <taxon>Paraburkholderia</taxon>
    </lineage>
</organism>
<protein>
    <submittedName>
        <fullName evidence="2">Uncharacterized protein</fullName>
    </submittedName>
</protein>
<evidence type="ECO:0000313" key="2">
    <source>
        <dbReference type="EMBL" id="ALL71298.1"/>
    </source>
</evidence>
<feature type="compositionally biased region" description="Acidic residues" evidence="1">
    <location>
        <begin position="811"/>
        <end position="826"/>
    </location>
</feature>
<name>A0A0P0RQP5_9BURK</name>
<feature type="region of interest" description="Disordered" evidence="1">
    <location>
        <begin position="796"/>
        <end position="826"/>
    </location>
</feature>
<reference evidence="2 3" key="1">
    <citation type="journal article" date="2014" name="Genome Announc.">
        <title>Draft Genome Sequence of the Haloacid-Degrading Burkholderia caribensis Strain MBA4.</title>
        <authorList>
            <person name="Pan Y."/>
            <person name="Kong K.F."/>
            <person name="Tsang J.S."/>
        </authorList>
    </citation>
    <scope>NUCLEOTIDE SEQUENCE [LARGE SCALE GENOMIC DNA]</scope>
    <source>
        <strain evidence="2 3">MBA4</strain>
        <plasmid evidence="3">Plasmid</plasmid>
    </source>
</reference>
<evidence type="ECO:0000313" key="3">
    <source>
        <dbReference type="Proteomes" id="UP000019146"/>
    </source>
</evidence>
<dbReference type="Proteomes" id="UP000019146">
    <property type="component" value="Plasmid unnamed"/>
</dbReference>